<comment type="caution">
    <text evidence="2">The sequence shown here is derived from an EMBL/GenBank/DDBJ whole genome shotgun (WGS) entry which is preliminary data.</text>
</comment>
<evidence type="ECO:0000313" key="2">
    <source>
        <dbReference type="EMBL" id="MPN29757.1"/>
    </source>
</evidence>
<organism evidence="2">
    <name type="scientific">bioreactor metagenome</name>
    <dbReference type="NCBI Taxonomy" id="1076179"/>
    <lineage>
        <taxon>unclassified sequences</taxon>
        <taxon>metagenomes</taxon>
        <taxon>ecological metagenomes</taxon>
    </lineage>
</organism>
<dbReference type="AlphaFoldDB" id="A0A645GS74"/>
<feature type="compositionally biased region" description="Acidic residues" evidence="1">
    <location>
        <begin position="1"/>
        <end position="20"/>
    </location>
</feature>
<dbReference type="EMBL" id="VSSQ01080601">
    <property type="protein sequence ID" value="MPN29757.1"/>
    <property type="molecule type" value="Genomic_DNA"/>
</dbReference>
<name>A0A645GS74_9ZZZZ</name>
<accession>A0A645GS74</accession>
<evidence type="ECO:0000256" key="1">
    <source>
        <dbReference type="SAM" id="MobiDB-lite"/>
    </source>
</evidence>
<evidence type="ECO:0008006" key="3">
    <source>
        <dbReference type="Google" id="ProtNLM"/>
    </source>
</evidence>
<feature type="compositionally biased region" description="Basic and acidic residues" evidence="1">
    <location>
        <begin position="155"/>
        <end position="168"/>
    </location>
</feature>
<proteinExistence type="predicted"/>
<protein>
    <recommendedName>
        <fullName evidence="3">DUF4355 domain-containing protein</fullName>
    </recommendedName>
</protein>
<reference evidence="2" key="1">
    <citation type="submission" date="2019-08" db="EMBL/GenBank/DDBJ databases">
        <authorList>
            <person name="Kucharzyk K."/>
            <person name="Murdoch R.W."/>
            <person name="Higgins S."/>
            <person name="Loffler F."/>
        </authorList>
    </citation>
    <scope>NUCLEOTIDE SEQUENCE</scope>
</reference>
<feature type="region of interest" description="Disordered" evidence="1">
    <location>
        <begin position="1"/>
        <end position="41"/>
    </location>
</feature>
<gene>
    <name evidence="2" type="ORF">SDC9_177210</name>
</gene>
<feature type="region of interest" description="Disordered" evidence="1">
    <location>
        <begin position="147"/>
        <end position="168"/>
    </location>
</feature>
<sequence length="168" mass="19803">MEQENMEVMEQEQTPVEEENGQVPAGDPADQPENEKTFTQEEVNKIIQKRLDRERQKNELRNNPDEYIKSLEEREAEVLKRELRAEADRMRISELESRSNQVQPVEILNYLDYSNEEAMKESFEKFQEDIVRPITREIWKLALRGKAPRTGGTVDPDRGIKDAFKPKR</sequence>